<feature type="transmembrane region" description="Helical" evidence="1">
    <location>
        <begin position="213"/>
        <end position="243"/>
    </location>
</feature>
<dbReference type="RefSeq" id="WP_012346414.1">
    <property type="nucleotide sequence ID" value="NC_010524.1"/>
</dbReference>
<dbReference type="eggNOG" id="ENOG502ZANY">
    <property type="taxonomic scope" value="Bacteria"/>
</dbReference>
<keyword evidence="1" id="KW-0472">Membrane</keyword>
<organism evidence="2 3">
    <name type="scientific">Leptothrix cholodnii (strain ATCC 51168 / LMG 8142 / SP-6)</name>
    <name type="common">Leptothrix discophora (strain SP-6)</name>
    <dbReference type="NCBI Taxonomy" id="395495"/>
    <lineage>
        <taxon>Bacteria</taxon>
        <taxon>Pseudomonadati</taxon>
        <taxon>Pseudomonadota</taxon>
        <taxon>Betaproteobacteria</taxon>
        <taxon>Burkholderiales</taxon>
        <taxon>Sphaerotilaceae</taxon>
        <taxon>Leptothrix</taxon>
    </lineage>
</organism>
<keyword evidence="1" id="KW-1133">Transmembrane helix</keyword>
<name>B1Y725_LEPCP</name>
<dbReference type="EMBL" id="CP001013">
    <property type="protein sequence ID" value="ACB33652.1"/>
    <property type="molecule type" value="Genomic_DNA"/>
</dbReference>
<dbReference type="Proteomes" id="UP000001693">
    <property type="component" value="Chromosome"/>
</dbReference>
<feature type="transmembrane region" description="Helical" evidence="1">
    <location>
        <begin position="106"/>
        <end position="122"/>
    </location>
</feature>
<dbReference type="OrthoDB" id="264250at2"/>
<dbReference type="KEGG" id="lch:Lcho_1384"/>
<dbReference type="HOGENOM" id="CLU_050033_0_0_4"/>
<evidence type="ECO:0000313" key="3">
    <source>
        <dbReference type="Proteomes" id="UP000001693"/>
    </source>
</evidence>
<evidence type="ECO:0000256" key="1">
    <source>
        <dbReference type="SAM" id="Phobius"/>
    </source>
</evidence>
<feature type="transmembrane region" description="Helical" evidence="1">
    <location>
        <begin position="76"/>
        <end position="94"/>
    </location>
</feature>
<keyword evidence="3" id="KW-1185">Reference proteome</keyword>
<feature type="transmembrane region" description="Helical" evidence="1">
    <location>
        <begin position="180"/>
        <end position="201"/>
    </location>
</feature>
<dbReference type="AlphaFoldDB" id="B1Y725"/>
<evidence type="ECO:0008006" key="4">
    <source>
        <dbReference type="Google" id="ProtNLM"/>
    </source>
</evidence>
<feature type="transmembrane region" description="Helical" evidence="1">
    <location>
        <begin position="48"/>
        <end position="64"/>
    </location>
</feature>
<evidence type="ECO:0000313" key="2">
    <source>
        <dbReference type="EMBL" id="ACB33652.1"/>
    </source>
</evidence>
<keyword evidence="1" id="KW-0812">Transmembrane</keyword>
<sequence precursor="true">MNALAIAFVLIAAIGLIALPRRWAALALLAGGVHLPVDLSLALGPFNFYAMRLLLAIGVLRVMMRGEAQTYHINGLDTMMLVWSAAALATSLLHEDVVATLVNRSGMVYTCALTYFLFRVFCQSRDEALDLCRITAWVLMPLAVAIAYEKRTGLNPFAVFGGSTLLSEIRDQTVRAQGPFAHSILCGFVGATTLPLMAALWKPHRKTAIAGAVAALTLVLASGSSGPFLGAIYATGALLFWHWRQHLRLLRWLVVLAYVALDIVMKAPAYYLLARIDLTGSSTSWHRAALIEAAIDHLPQWWLAGTNHTRSWLPYGVAWSDQHADITNHYIRMGVDGGLPLMLSFIAVLVLAFATVGRSLRQAETPGAAPPFLIWALGAALFTHATAFLGVSYFDQSVVFLYMTLAAIGSLAPQAARQHVNSVRPLRIRTAPTAAHAPTRSVLR</sequence>
<reference evidence="2 3" key="1">
    <citation type="submission" date="2008-03" db="EMBL/GenBank/DDBJ databases">
        <title>Complete sequence of Leptothrix cholodnii SP-6.</title>
        <authorList>
            <consortium name="US DOE Joint Genome Institute"/>
            <person name="Copeland A."/>
            <person name="Lucas S."/>
            <person name="Lapidus A."/>
            <person name="Glavina del Rio T."/>
            <person name="Dalin E."/>
            <person name="Tice H."/>
            <person name="Bruce D."/>
            <person name="Goodwin L."/>
            <person name="Pitluck S."/>
            <person name="Chertkov O."/>
            <person name="Brettin T."/>
            <person name="Detter J.C."/>
            <person name="Han C."/>
            <person name="Kuske C.R."/>
            <person name="Schmutz J."/>
            <person name="Larimer F."/>
            <person name="Land M."/>
            <person name="Hauser L."/>
            <person name="Kyrpides N."/>
            <person name="Lykidis A."/>
            <person name="Emerson D."/>
            <person name="Richardson P."/>
        </authorList>
    </citation>
    <scope>NUCLEOTIDE SEQUENCE [LARGE SCALE GENOMIC DNA]</scope>
    <source>
        <strain evidence="3">ATCC 51168 / LMG 8142 / SP-6</strain>
    </source>
</reference>
<protein>
    <recommendedName>
        <fullName evidence="4">O-antigen polymerase</fullName>
    </recommendedName>
</protein>
<proteinExistence type="predicted"/>
<dbReference type="STRING" id="395495.Lcho_1384"/>
<feature type="transmembrane region" description="Helical" evidence="1">
    <location>
        <begin position="339"/>
        <end position="360"/>
    </location>
</feature>
<accession>B1Y725</accession>
<feature type="transmembrane region" description="Helical" evidence="1">
    <location>
        <begin position="249"/>
        <end position="273"/>
    </location>
</feature>
<gene>
    <name evidence="2" type="ordered locus">Lcho_1384</name>
</gene>
<feature type="transmembrane region" description="Helical" evidence="1">
    <location>
        <begin position="131"/>
        <end position="148"/>
    </location>
</feature>
<feature type="transmembrane region" description="Helical" evidence="1">
    <location>
        <begin position="372"/>
        <end position="391"/>
    </location>
</feature>